<evidence type="ECO:0000313" key="3">
    <source>
        <dbReference type="Proteomes" id="UP000663827"/>
    </source>
</evidence>
<name>A0A8H3EG49_9AGAM</name>
<feature type="compositionally biased region" description="Basic and acidic residues" evidence="1">
    <location>
        <begin position="59"/>
        <end position="82"/>
    </location>
</feature>
<reference evidence="2" key="1">
    <citation type="submission" date="2021-01" db="EMBL/GenBank/DDBJ databases">
        <authorList>
            <person name="Kaushik A."/>
        </authorList>
    </citation>
    <scope>NUCLEOTIDE SEQUENCE</scope>
    <source>
        <strain evidence="2">AG5</strain>
    </source>
</reference>
<feature type="region of interest" description="Disordered" evidence="1">
    <location>
        <begin position="1"/>
        <end position="23"/>
    </location>
</feature>
<evidence type="ECO:0000313" key="2">
    <source>
        <dbReference type="EMBL" id="CAE7231718.1"/>
    </source>
</evidence>
<feature type="compositionally biased region" description="Polar residues" evidence="1">
    <location>
        <begin position="1"/>
        <end position="15"/>
    </location>
</feature>
<protein>
    <submittedName>
        <fullName evidence="2">Uncharacterized protein</fullName>
    </submittedName>
</protein>
<gene>
    <name evidence="2" type="ORF">RDB_LOCUS187869</name>
</gene>
<comment type="caution">
    <text evidence="2">The sequence shown here is derived from an EMBL/GenBank/DDBJ whole genome shotgun (WGS) entry which is preliminary data.</text>
</comment>
<dbReference type="Proteomes" id="UP000663827">
    <property type="component" value="Unassembled WGS sequence"/>
</dbReference>
<feature type="non-terminal residue" evidence="2">
    <location>
        <position position="1"/>
    </location>
</feature>
<sequence length="185" mass="19885">LMSKETSQPAQSSKSSKGRVLTNVEPDMLESVLEFTAYKNDIAAKKSSLKVDERWILDNLEGKDERAEGPVKETRQGNREGETASDSNNSKNDHTKGSTLNTEDPKLLIGQVVGQIREEFKFPGKEQLEPEGLGVGPNLSKLLKEVQGGGADVDGASNSQMRGILDPDGGSRDPENNAGTSGQES</sequence>
<feature type="region of interest" description="Disordered" evidence="1">
    <location>
        <begin position="59"/>
        <end position="106"/>
    </location>
</feature>
<accession>A0A8H3EG49</accession>
<dbReference type="AlphaFoldDB" id="A0A8H3EG49"/>
<evidence type="ECO:0000256" key="1">
    <source>
        <dbReference type="SAM" id="MobiDB-lite"/>
    </source>
</evidence>
<organism evidence="2 3">
    <name type="scientific">Rhizoctonia solani</name>
    <dbReference type="NCBI Taxonomy" id="456999"/>
    <lineage>
        <taxon>Eukaryota</taxon>
        <taxon>Fungi</taxon>
        <taxon>Dikarya</taxon>
        <taxon>Basidiomycota</taxon>
        <taxon>Agaricomycotina</taxon>
        <taxon>Agaricomycetes</taxon>
        <taxon>Cantharellales</taxon>
        <taxon>Ceratobasidiaceae</taxon>
        <taxon>Rhizoctonia</taxon>
    </lineage>
</organism>
<feature type="region of interest" description="Disordered" evidence="1">
    <location>
        <begin position="145"/>
        <end position="185"/>
    </location>
</feature>
<proteinExistence type="predicted"/>
<dbReference type="EMBL" id="CAJNJQ010006568">
    <property type="protein sequence ID" value="CAE7231718.1"/>
    <property type="molecule type" value="Genomic_DNA"/>
</dbReference>